<protein>
    <submittedName>
        <fullName evidence="1">Uncharacterized protein</fullName>
    </submittedName>
</protein>
<accession>A0ACC2PYV9</accession>
<dbReference type="Proteomes" id="UP001239111">
    <property type="component" value="Chromosome 1"/>
</dbReference>
<name>A0ACC2PYV9_9HYME</name>
<gene>
    <name evidence="1" type="ORF">QAD02_024372</name>
</gene>
<dbReference type="EMBL" id="CM056741">
    <property type="protein sequence ID" value="KAJ8688577.1"/>
    <property type="molecule type" value="Genomic_DNA"/>
</dbReference>
<sequence length="143" mass="16655">MCLSSARQVKAAAVRFWSASMAYYPEPPQYYPEPQQYYPEPSSPELSLPYYHPQQQPGTPSHQSHQQAPPHSHQRQSESDRSARQKHGRAEIQEQISRHHDLERGLDRIEQRSQRQQVPSLAQVVMEECREAKIRRQVSVRTA</sequence>
<organism evidence="1 2">
    <name type="scientific">Eretmocerus hayati</name>
    <dbReference type="NCBI Taxonomy" id="131215"/>
    <lineage>
        <taxon>Eukaryota</taxon>
        <taxon>Metazoa</taxon>
        <taxon>Ecdysozoa</taxon>
        <taxon>Arthropoda</taxon>
        <taxon>Hexapoda</taxon>
        <taxon>Insecta</taxon>
        <taxon>Pterygota</taxon>
        <taxon>Neoptera</taxon>
        <taxon>Endopterygota</taxon>
        <taxon>Hymenoptera</taxon>
        <taxon>Apocrita</taxon>
        <taxon>Proctotrupomorpha</taxon>
        <taxon>Chalcidoidea</taxon>
        <taxon>Aphelinidae</taxon>
        <taxon>Aphelininae</taxon>
        <taxon>Eretmocerus</taxon>
    </lineage>
</organism>
<evidence type="ECO:0000313" key="2">
    <source>
        <dbReference type="Proteomes" id="UP001239111"/>
    </source>
</evidence>
<proteinExistence type="predicted"/>
<reference evidence="1" key="1">
    <citation type="submission" date="2023-04" db="EMBL/GenBank/DDBJ databases">
        <title>A chromosome-level genome assembly of the parasitoid wasp Eretmocerus hayati.</title>
        <authorList>
            <person name="Zhong Y."/>
            <person name="Liu S."/>
            <person name="Liu Y."/>
        </authorList>
    </citation>
    <scope>NUCLEOTIDE SEQUENCE</scope>
    <source>
        <strain evidence="1">ZJU_SS_LIU_2023</strain>
    </source>
</reference>
<comment type="caution">
    <text evidence="1">The sequence shown here is derived from an EMBL/GenBank/DDBJ whole genome shotgun (WGS) entry which is preliminary data.</text>
</comment>
<keyword evidence="2" id="KW-1185">Reference proteome</keyword>
<evidence type="ECO:0000313" key="1">
    <source>
        <dbReference type="EMBL" id="KAJ8688577.1"/>
    </source>
</evidence>